<reference evidence="1" key="1">
    <citation type="submission" date="2016-09" db="EMBL/GenBank/DDBJ databases">
        <title>The Complete Genome of Burkholderia sprentiae wsm5005.</title>
        <authorList>
            <person name="De Meyer S."/>
            <person name="Wang P."/>
            <person name="Terpolilli J."/>
        </authorList>
    </citation>
    <scope>NUCLEOTIDE SEQUENCE [LARGE SCALE GENOMIC DNA]</scope>
    <source>
        <strain evidence="1">WSM5005</strain>
    </source>
</reference>
<dbReference type="RefSeq" id="WP_071336620.1">
    <property type="nucleotide sequence ID" value="NZ_CP017562.2"/>
</dbReference>
<evidence type="ECO:0000313" key="2">
    <source>
        <dbReference type="Proteomes" id="UP000179860"/>
    </source>
</evidence>
<name>A0A1I9YP03_9BURK</name>
<keyword evidence="2" id="KW-1185">Reference proteome</keyword>
<accession>A0A1I9YP03</accession>
<reference evidence="1" key="2">
    <citation type="submission" date="2021-06" db="EMBL/GenBank/DDBJ databases">
        <authorList>
            <person name="Rogers T.H."/>
            <person name="Ramsay J.P."/>
            <person name="Wang P."/>
            <person name="Terpolilli J."/>
        </authorList>
    </citation>
    <scope>NUCLEOTIDE SEQUENCE</scope>
    <source>
        <strain evidence="1">WSM5005</strain>
    </source>
</reference>
<dbReference type="KEGG" id="pspw:BJG93_21755"/>
<dbReference type="EMBL" id="CP017562">
    <property type="protein sequence ID" value="APA88036.1"/>
    <property type="molecule type" value="Genomic_DNA"/>
</dbReference>
<gene>
    <name evidence="1" type="ORF">BJG93_21755</name>
</gene>
<organism evidence="1 2">
    <name type="scientific">Paraburkholderia sprentiae WSM5005</name>
    <dbReference type="NCBI Taxonomy" id="754502"/>
    <lineage>
        <taxon>Bacteria</taxon>
        <taxon>Pseudomonadati</taxon>
        <taxon>Pseudomonadota</taxon>
        <taxon>Betaproteobacteria</taxon>
        <taxon>Burkholderiales</taxon>
        <taxon>Burkholderiaceae</taxon>
        <taxon>Paraburkholderia</taxon>
    </lineage>
</organism>
<protein>
    <submittedName>
        <fullName evidence="1">Uncharacterized protein</fullName>
    </submittedName>
</protein>
<dbReference type="AlphaFoldDB" id="A0A1I9YP03"/>
<sequence length="154" mass="17090">MTASGYDGIAVVRGMVERGRQILGQLEKRLERAKEAVRERFGTADNRSRCVFAMNLNYDPDVVPEIVEADAILRGGHQTLAPFRCYARLWLERDYDAAAGKGEVIVQGDSAVAADRFLHARQTIAQVIGIHDRHEFDLGVQTKEEPLGGIGNLR</sequence>
<proteinExistence type="predicted"/>
<dbReference type="OrthoDB" id="9128325at2"/>
<dbReference type="Proteomes" id="UP000179860">
    <property type="component" value="Chromosome 2"/>
</dbReference>
<evidence type="ECO:0000313" key="1">
    <source>
        <dbReference type="EMBL" id="APA88036.1"/>
    </source>
</evidence>